<evidence type="ECO:0000313" key="2">
    <source>
        <dbReference type="Proteomes" id="UP001153069"/>
    </source>
</evidence>
<reference evidence="1" key="1">
    <citation type="submission" date="2020-06" db="EMBL/GenBank/DDBJ databases">
        <authorList>
            <consortium name="Plant Systems Biology data submission"/>
        </authorList>
    </citation>
    <scope>NUCLEOTIDE SEQUENCE</scope>
    <source>
        <strain evidence="1">D6</strain>
    </source>
</reference>
<protein>
    <recommendedName>
        <fullName evidence="3">Cell wall-active antibiotics response LiaF-like C-terminal domain-containing protein</fullName>
    </recommendedName>
</protein>
<dbReference type="PANTHER" id="PTHR40763">
    <property type="entry name" value="MEMBRANE PROTEIN-RELATED"/>
    <property type="match status" value="1"/>
</dbReference>
<dbReference type="OrthoDB" id="70168at2759"/>
<accession>A0A9N8HVB3</accession>
<evidence type="ECO:0008006" key="3">
    <source>
        <dbReference type="Google" id="ProtNLM"/>
    </source>
</evidence>
<evidence type="ECO:0000313" key="1">
    <source>
        <dbReference type="EMBL" id="CAB9524023.1"/>
    </source>
</evidence>
<keyword evidence="2" id="KW-1185">Reference proteome</keyword>
<organism evidence="1 2">
    <name type="scientific">Seminavis robusta</name>
    <dbReference type="NCBI Taxonomy" id="568900"/>
    <lineage>
        <taxon>Eukaryota</taxon>
        <taxon>Sar</taxon>
        <taxon>Stramenopiles</taxon>
        <taxon>Ochrophyta</taxon>
        <taxon>Bacillariophyta</taxon>
        <taxon>Bacillariophyceae</taxon>
        <taxon>Bacillariophycidae</taxon>
        <taxon>Naviculales</taxon>
        <taxon>Naviculaceae</taxon>
        <taxon>Seminavis</taxon>
    </lineage>
</organism>
<dbReference type="PANTHER" id="PTHR40763:SF5">
    <property type="entry name" value="MEMBRANE PROTEIN"/>
    <property type="match status" value="1"/>
</dbReference>
<dbReference type="AlphaFoldDB" id="A0A9N8HVB3"/>
<dbReference type="Proteomes" id="UP001153069">
    <property type="component" value="Unassembled WGS sequence"/>
</dbReference>
<dbReference type="EMBL" id="CAICTM010001483">
    <property type="protein sequence ID" value="CAB9524023.1"/>
    <property type="molecule type" value="Genomic_DNA"/>
</dbReference>
<proteinExistence type="predicted"/>
<gene>
    <name evidence="1" type="ORF">SEMRO_1485_G276570.1</name>
</gene>
<sequence>MQKFAACPKCASTASLAGSNFCSTCGARLTEEPEVEVPMAPAVPVDTVAAPSIQAVSAEAVAEAPMTSVRVPNTSEPVRPGLDPFVQSTVTMRTLEMESAVFYKKPTAAMLDGFAKSKAMGGILVIETSDLKGKFTVPKTIQVGQILNGAKIDMSIADFVHPVTTIVAGSVLGSLSITVPRGVRVESHGIALLGAFGGLKEGQTVHAGQIENSPLVVIKGVTILGGVTVKVNNEVMSIRVVE</sequence>
<name>A0A9N8HVB3_9STRA</name>
<comment type="caution">
    <text evidence="1">The sequence shown here is derived from an EMBL/GenBank/DDBJ whole genome shotgun (WGS) entry which is preliminary data.</text>
</comment>